<protein>
    <submittedName>
        <fullName evidence="1">Uncharacterized protein</fullName>
    </submittedName>
</protein>
<reference evidence="1 2" key="1">
    <citation type="submission" date="2024-01" db="EMBL/GenBank/DDBJ databases">
        <title>Genome assemblies of Stephania.</title>
        <authorList>
            <person name="Yang L."/>
        </authorList>
    </citation>
    <scope>NUCLEOTIDE SEQUENCE [LARGE SCALE GENOMIC DNA]</scope>
    <source>
        <strain evidence="1">QJT</strain>
        <tissue evidence="1">Leaf</tissue>
    </source>
</reference>
<dbReference type="Proteomes" id="UP001417504">
    <property type="component" value="Unassembled WGS sequence"/>
</dbReference>
<sequence>MEFFFFTVTAVWIQFSSRKTDNLDEGPKFDDDGCNLVEDKVVFGDDGFIIKVVSHNNPQMLGDMVGDVVVNKSSMNNFSNYQNFVVSVSDDEVKTIFEDKVIMDRKVCEGTKI</sequence>
<organism evidence="1 2">
    <name type="scientific">Stephania japonica</name>
    <dbReference type="NCBI Taxonomy" id="461633"/>
    <lineage>
        <taxon>Eukaryota</taxon>
        <taxon>Viridiplantae</taxon>
        <taxon>Streptophyta</taxon>
        <taxon>Embryophyta</taxon>
        <taxon>Tracheophyta</taxon>
        <taxon>Spermatophyta</taxon>
        <taxon>Magnoliopsida</taxon>
        <taxon>Ranunculales</taxon>
        <taxon>Menispermaceae</taxon>
        <taxon>Menispermoideae</taxon>
        <taxon>Cissampelideae</taxon>
        <taxon>Stephania</taxon>
    </lineage>
</organism>
<evidence type="ECO:0000313" key="2">
    <source>
        <dbReference type="Proteomes" id="UP001417504"/>
    </source>
</evidence>
<accession>A0AAP0F0L9</accession>
<dbReference type="AlphaFoldDB" id="A0AAP0F0L9"/>
<keyword evidence="2" id="KW-1185">Reference proteome</keyword>
<evidence type="ECO:0000313" key="1">
    <source>
        <dbReference type="EMBL" id="KAK9103146.1"/>
    </source>
</evidence>
<dbReference type="EMBL" id="JBBNAE010000008">
    <property type="protein sequence ID" value="KAK9103146.1"/>
    <property type="molecule type" value="Genomic_DNA"/>
</dbReference>
<gene>
    <name evidence="1" type="ORF">Sjap_020400</name>
</gene>
<name>A0AAP0F0L9_9MAGN</name>
<comment type="caution">
    <text evidence="1">The sequence shown here is derived from an EMBL/GenBank/DDBJ whole genome shotgun (WGS) entry which is preliminary data.</text>
</comment>
<proteinExistence type="predicted"/>